<dbReference type="Proteomes" id="UP000253034">
    <property type="component" value="Unassembled WGS sequence"/>
</dbReference>
<accession>A0A369B8P5</accession>
<dbReference type="PANTHER" id="PTHR13754:SF13">
    <property type="entry name" value="METALLO-BETA-LACTAMASE SUPERFAMILY PROTEIN (AFU_ORTHOLOGUE AFUA_3G07630)"/>
    <property type="match status" value="1"/>
</dbReference>
<feature type="domain" description="Metallo-beta-lactamase" evidence="1">
    <location>
        <begin position="21"/>
        <end position="191"/>
    </location>
</feature>
<dbReference type="RefSeq" id="WP_114297049.1">
    <property type="nucleotide sequence ID" value="NZ_QPJT01000006.1"/>
</dbReference>
<reference evidence="2 3" key="1">
    <citation type="submission" date="2018-07" db="EMBL/GenBank/DDBJ databases">
        <title>Genomic Encyclopedia of Type Strains, Phase IV (KMG-IV): sequencing the most valuable type-strain genomes for metagenomic binning, comparative biology and taxonomic classification.</title>
        <authorList>
            <person name="Goeker M."/>
        </authorList>
    </citation>
    <scope>NUCLEOTIDE SEQUENCE [LARGE SCALE GENOMIC DNA]</scope>
    <source>
        <strain evidence="2 3">DSM 27016</strain>
    </source>
</reference>
<dbReference type="Pfam" id="PF00753">
    <property type="entry name" value="Lactamase_B"/>
    <property type="match status" value="1"/>
</dbReference>
<dbReference type="InterPro" id="IPR052926">
    <property type="entry name" value="Metallo-beta-lactamase_dom"/>
</dbReference>
<dbReference type="PANTHER" id="PTHR13754">
    <property type="entry name" value="METALLO-BETA-LACTAMASE SUPERFAMILY PROTEIN"/>
    <property type="match status" value="1"/>
</dbReference>
<dbReference type="CDD" id="cd07713">
    <property type="entry name" value="DHPS-like_MBL-fold"/>
    <property type="match status" value="1"/>
</dbReference>
<dbReference type="EMBL" id="QPJT01000006">
    <property type="protein sequence ID" value="RCX17902.1"/>
    <property type="molecule type" value="Genomic_DNA"/>
</dbReference>
<name>A0A369B8P5_9FIRM</name>
<gene>
    <name evidence="2" type="ORF">DFR58_10670</name>
</gene>
<evidence type="ECO:0000313" key="2">
    <source>
        <dbReference type="EMBL" id="RCX17902.1"/>
    </source>
</evidence>
<dbReference type="InterPro" id="IPR041712">
    <property type="entry name" value="DHPS-like_MBL-fold"/>
</dbReference>
<proteinExistence type="predicted"/>
<dbReference type="OrthoDB" id="9803916at2"/>
<dbReference type="InterPro" id="IPR001279">
    <property type="entry name" value="Metallo-B-lactamas"/>
</dbReference>
<dbReference type="AlphaFoldDB" id="A0A369B8P5"/>
<keyword evidence="3" id="KW-1185">Reference proteome</keyword>
<sequence length="278" mass="30749">MIRLKVLAENRAKKRGILGEHGLSLLVETDNFKVLFDAGQTDVFSLNADMESIDLSLADALVISHGHYDHTGGVPEFCMINHKAPIYIHPDAFCERYNAVQGKPAGNCIGIPWSCQDRDMFKNRLVYVKEPVRIHKDILLSGEIPQSQDRQSLNFIKRNISGGYEADMVTDEQFMIVNGSEGIFIFVGCSHPGVLNCVAYAKYLFPDTNICGLIGGMHIEKYNTDQLDEIVAGLKSAGIEKIAPMHCSGVLSSCFLKSKFGDSCFLLNSGDELILEKK</sequence>
<evidence type="ECO:0000313" key="3">
    <source>
        <dbReference type="Proteomes" id="UP000253034"/>
    </source>
</evidence>
<dbReference type="SMART" id="SM00849">
    <property type="entry name" value="Lactamase_B"/>
    <property type="match status" value="1"/>
</dbReference>
<evidence type="ECO:0000259" key="1">
    <source>
        <dbReference type="SMART" id="SM00849"/>
    </source>
</evidence>
<protein>
    <submittedName>
        <fullName evidence="2">7, 8-dihydropterin-6-yl-methyl-4-(Beta-D-ribofuranosyl)aminobenzene 5'-phosphate synthase</fullName>
    </submittedName>
</protein>
<dbReference type="GO" id="GO:0016740">
    <property type="term" value="F:transferase activity"/>
    <property type="evidence" value="ECO:0007669"/>
    <property type="project" value="TreeGrafter"/>
</dbReference>
<organism evidence="2 3">
    <name type="scientific">Anaerobacterium chartisolvens</name>
    <dbReference type="NCBI Taxonomy" id="1297424"/>
    <lineage>
        <taxon>Bacteria</taxon>
        <taxon>Bacillati</taxon>
        <taxon>Bacillota</taxon>
        <taxon>Clostridia</taxon>
        <taxon>Eubacteriales</taxon>
        <taxon>Oscillospiraceae</taxon>
        <taxon>Anaerobacterium</taxon>
    </lineage>
</organism>
<dbReference type="InterPro" id="IPR036866">
    <property type="entry name" value="RibonucZ/Hydroxyglut_hydro"/>
</dbReference>
<dbReference type="SUPFAM" id="SSF56281">
    <property type="entry name" value="Metallo-hydrolase/oxidoreductase"/>
    <property type="match status" value="1"/>
</dbReference>
<comment type="caution">
    <text evidence="2">The sequence shown here is derived from an EMBL/GenBank/DDBJ whole genome shotgun (WGS) entry which is preliminary data.</text>
</comment>
<dbReference type="Gene3D" id="3.60.15.10">
    <property type="entry name" value="Ribonuclease Z/Hydroxyacylglutathione hydrolase-like"/>
    <property type="match status" value="1"/>
</dbReference>